<name>A0ABQ2WGY9_9ALTE</name>
<dbReference type="InterPro" id="IPR014955">
    <property type="entry name" value="DUF1826"/>
</dbReference>
<keyword evidence="2" id="KW-1185">Reference proteome</keyword>
<sequence>MRAASFKILPPDLQWQNARQSQGSDITVLTDIFEADVNLSVWQRQLTEPVQQYAQHLLVALKLPLQRRLALHEINEVLDRVLPEVIGKSAFINDIQQLADMFGCLMDCSEIGLRLNVLQQPMCPKFHTDHLVCRLVSTYVGPATEWHAGPLDVAAPCQTMQHGDVGLLKGSGWEGMQTYAISHRSPSLALPRLLLTLDPVW</sequence>
<protein>
    <submittedName>
        <fullName evidence="1">Uncharacterized protein</fullName>
    </submittedName>
</protein>
<accession>A0ABQ2WGY9</accession>
<dbReference type="Proteomes" id="UP000634667">
    <property type="component" value="Unassembled WGS sequence"/>
</dbReference>
<dbReference type="RefSeq" id="WP_189480910.1">
    <property type="nucleotide sequence ID" value="NZ_BMYR01000003.1"/>
</dbReference>
<reference evidence="2" key="1">
    <citation type="journal article" date="2019" name="Int. J. Syst. Evol. Microbiol.">
        <title>The Global Catalogue of Microorganisms (GCM) 10K type strain sequencing project: providing services to taxonomists for standard genome sequencing and annotation.</title>
        <authorList>
            <consortium name="The Broad Institute Genomics Platform"/>
            <consortium name="The Broad Institute Genome Sequencing Center for Infectious Disease"/>
            <person name="Wu L."/>
            <person name="Ma J."/>
        </authorList>
    </citation>
    <scope>NUCLEOTIDE SEQUENCE [LARGE SCALE GENOMIC DNA]</scope>
    <source>
        <strain evidence="2">KCTC 23723</strain>
    </source>
</reference>
<dbReference type="EMBL" id="BMYR01000003">
    <property type="protein sequence ID" value="GGW54979.1"/>
    <property type="molecule type" value="Genomic_DNA"/>
</dbReference>
<evidence type="ECO:0000313" key="1">
    <source>
        <dbReference type="EMBL" id="GGW54979.1"/>
    </source>
</evidence>
<evidence type="ECO:0000313" key="2">
    <source>
        <dbReference type="Proteomes" id="UP000634667"/>
    </source>
</evidence>
<dbReference type="Pfam" id="PF08856">
    <property type="entry name" value="DUF1826"/>
    <property type="match status" value="1"/>
</dbReference>
<proteinExistence type="predicted"/>
<gene>
    <name evidence="1" type="ORF">GCM10008111_08720</name>
</gene>
<comment type="caution">
    <text evidence="1">The sequence shown here is derived from an EMBL/GenBank/DDBJ whole genome shotgun (WGS) entry which is preliminary data.</text>
</comment>
<organism evidence="1 2">
    <name type="scientific">Alishewanella tabrizica</name>
    <dbReference type="NCBI Taxonomy" id="671278"/>
    <lineage>
        <taxon>Bacteria</taxon>
        <taxon>Pseudomonadati</taxon>
        <taxon>Pseudomonadota</taxon>
        <taxon>Gammaproteobacteria</taxon>
        <taxon>Alteromonadales</taxon>
        <taxon>Alteromonadaceae</taxon>
        <taxon>Alishewanella</taxon>
    </lineage>
</organism>